<dbReference type="Pfam" id="PF03835">
    <property type="entry name" value="Rad4"/>
    <property type="match status" value="1"/>
</dbReference>
<dbReference type="GO" id="GO:0006516">
    <property type="term" value="P:glycoprotein catabolic process"/>
    <property type="evidence" value="ECO:0007669"/>
    <property type="project" value="TreeGrafter"/>
</dbReference>
<dbReference type="GO" id="GO:0005634">
    <property type="term" value="C:nucleus"/>
    <property type="evidence" value="ECO:0007669"/>
    <property type="project" value="TreeGrafter"/>
</dbReference>
<feature type="domain" description="Transglutaminase-like" evidence="5">
    <location>
        <begin position="71"/>
        <end position="126"/>
    </location>
</feature>
<dbReference type="InterPro" id="IPR050883">
    <property type="entry name" value="PNGase"/>
</dbReference>
<gene>
    <name evidence="6" type="ORF">PPL_01128</name>
</gene>
<keyword evidence="2" id="KW-0479">Metal-binding</keyword>
<dbReference type="GO" id="GO:0000224">
    <property type="term" value="F:peptide-N4-(N-acetyl-beta-glucosaminyl)asparagine amidase activity"/>
    <property type="evidence" value="ECO:0007669"/>
    <property type="project" value="TreeGrafter"/>
</dbReference>
<dbReference type="InParanoid" id="D3AY69"/>
<evidence type="ECO:0000259" key="5">
    <source>
        <dbReference type="SMART" id="SM00460"/>
    </source>
</evidence>
<evidence type="ECO:0000256" key="2">
    <source>
        <dbReference type="ARBA" id="ARBA00022723"/>
    </source>
</evidence>
<sequence>MSTPNSNVWMEECSRIYLHKDNVLQPAFRENHTGNLCTGQFGGQQQHECLFQPRIDIDQIAPGAKTALIARLTTVRGRCGEWANTFTLFCRALGYRARYILDMTDHVWTEIWSDSENRWIHCDSCEPAYDKPLTYESGWGKKLTYVFAFEVDGIFDVSRRYTTQINQMLQRRGMVEEDWLRIYLEQLNQRMRAAYAPERKEHLIKREQAEKKELENSQNRSVSNDLLPRQSGSDDWKSQRGETGLGLTNSSKRLHVQKSVERASPPTISTVLYNYELLTRSKLNLIGNCKILSDRIELTPRQNDQVGAFWVKDKLKVTDGFVVRIKFINEMGGADGMAFVLHNHSADVIGKRGSGLGYDGIENSLAVEFDSYSSVDSCADPNGNHISIHCNGERKNSSHHQHSLAHAMPVDNVPINDGRIHHAAITYNANSKTMSVWYDSFNILTDVSVDLDTLLDLPNGEAWIGMTASTGGLCQSHHILSFEFGLL</sequence>
<evidence type="ECO:0000313" key="6">
    <source>
        <dbReference type="EMBL" id="EFA85896.1"/>
    </source>
</evidence>
<dbReference type="GeneID" id="31356658"/>
<keyword evidence="3" id="KW-0862">Zinc</keyword>
<dbReference type="Gene3D" id="2.60.120.200">
    <property type="match status" value="1"/>
</dbReference>
<dbReference type="AlphaFoldDB" id="D3AY69"/>
<comment type="similarity">
    <text evidence="1">Belongs to the transglutaminase-like superfamily. PNGase family.</text>
</comment>
<name>D3AY69_HETP5</name>
<dbReference type="RefSeq" id="XP_020438002.1">
    <property type="nucleotide sequence ID" value="XM_020572144.1"/>
</dbReference>
<dbReference type="Gene3D" id="3.10.620.30">
    <property type="match status" value="1"/>
</dbReference>
<proteinExistence type="inferred from homology"/>
<dbReference type="STRING" id="670386.D3AY69"/>
<dbReference type="EMBL" id="ADBJ01000004">
    <property type="protein sequence ID" value="EFA85896.1"/>
    <property type="molecule type" value="Genomic_DNA"/>
</dbReference>
<keyword evidence="7" id="KW-1185">Reference proteome</keyword>
<dbReference type="InterPro" id="IPR018325">
    <property type="entry name" value="Rad4/PNGase_transGLS-fold"/>
</dbReference>
<organism evidence="6 7">
    <name type="scientific">Heterostelium pallidum (strain ATCC 26659 / Pp 5 / PN500)</name>
    <name type="common">Cellular slime mold</name>
    <name type="synonym">Polysphondylium pallidum</name>
    <dbReference type="NCBI Taxonomy" id="670386"/>
    <lineage>
        <taxon>Eukaryota</taxon>
        <taxon>Amoebozoa</taxon>
        <taxon>Evosea</taxon>
        <taxon>Eumycetozoa</taxon>
        <taxon>Dictyostelia</taxon>
        <taxon>Acytosteliales</taxon>
        <taxon>Acytosteliaceae</taxon>
        <taxon>Heterostelium</taxon>
    </lineage>
</organism>
<evidence type="ECO:0000313" key="7">
    <source>
        <dbReference type="Proteomes" id="UP000001396"/>
    </source>
</evidence>
<evidence type="ECO:0000256" key="4">
    <source>
        <dbReference type="SAM" id="MobiDB-lite"/>
    </source>
</evidence>
<dbReference type="SUPFAM" id="SSF54001">
    <property type="entry name" value="Cysteine proteinases"/>
    <property type="match status" value="1"/>
</dbReference>
<evidence type="ECO:0000256" key="3">
    <source>
        <dbReference type="ARBA" id="ARBA00022833"/>
    </source>
</evidence>
<dbReference type="PANTHER" id="PTHR12143">
    <property type="entry name" value="PEPTIDE N-GLYCANASE PNGASE -RELATED"/>
    <property type="match status" value="1"/>
</dbReference>
<evidence type="ECO:0000256" key="1">
    <source>
        <dbReference type="ARBA" id="ARBA00009390"/>
    </source>
</evidence>
<dbReference type="PROSITE" id="PS00307">
    <property type="entry name" value="LECTIN_LEGUME_BETA"/>
    <property type="match status" value="1"/>
</dbReference>
<accession>D3AY69</accession>
<reference evidence="6 7" key="1">
    <citation type="journal article" date="2011" name="Genome Res.">
        <title>Phylogeny-wide analysis of social amoeba genomes highlights ancient origins for complex intercellular communication.</title>
        <authorList>
            <person name="Heidel A.J."/>
            <person name="Lawal H.M."/>
            <person name="Felder M."/>
            <person name="Schilde C."/>
            <person name="Helps N.R."/>
            <person name="Tunggal B."/>
            <person name="Rivero F."/>
            <person name="John U."/>
            <person name="Schleicher M."/>
            <person name="Eichinger L."/>
            <person name="Platzer M."/>
            <person name="Noegel A.A."/>
            <person name="Schaap P."/>
            <person name="Gloeckner G."/>
        </authorList>
    </citation>
    <scope>NUCLEOTIDE SEQUENCE [LARGE SCALE GENOMIC DNA]</scope>
    <source>
        <strain evidence="7">ATCC 26659 / Pp 5 / PN500</strain>
    </source>
</reference>
<comment type="caution">
    <text evidence="6">The sequence shown here is derived from an EMBL/GenBank/DDBJ whole genome shotgun (WGS) entry which is preliminary data.</text>
</comment>
<dbReference type="SUPFAM" id="SSF49899">
    <property type="entry name" value="Concanavalin A-like lectins/glucanases"/>
    <property type="match status" value="1"/>
</dbReference>
<dbReference type="CDD" id="cd01951">
    <property type="entry name" value="lectin_L-type"/>
    <property type="match status" value="1"/>
</dbReference>
<feature type="region of interest" description="Disordered" evidence="4">
    <location>
        <begin position="210"/>
        <end position="250"/>
    </location>
</feature>
<dbReference type="Proteomes" id="UP000001396">
    <property type="component" value="Unassembled WGS sequence"/>
</dbReference>
<dbReference type="InterPro" id="IPR002931">
    <property type="entry name" value="Transglutaminase-like"/>
</dbReference>
<dbReference type="InterPro" id="IPR038765">
    <property type="entry name" value="Papain-like_cys_pep_sf"/>
</dbReference>
<protein>
    <recommendedName>
        <fullName evidence="5">Transglutaminase-like domain-containing protein</fullName>
    </recommendedName>
</protein>
<dbReference type="InterPro" id="IPR056573">
    <property type="entry name" value="Lectin_L-type_dom"/>
</dbReference>
<dbReference type="FunCoup" id="D3AY69">
    <property type="interactions" value="81"/>
</dbReference>
<dbReference type="PANTHER" id="PTHR12143:SF19">
    <property type="entry name" value="PEPTIDE-N(4)-(N-ACETYL-BETA-GLUCOSAMINYL)ASPARAGINE AMIDASE"/>
    <property type="match status" value="1"/>
</dbReference>
<dbReference type="InterPro" id="IPR019825">
    <property type="entry name" value="Lectin_legB_Mn/Ca_BS"/>
</dbReference>
<dbReference type="SMART" id="SM00460">
    <property type="entry name" value="TGc"/>
    <property type="match status" value="1"/>
</dbReference>
<dbReference type="GO" id="GO:0046872">
    <property type="term" value="F:metal ion binding"/>
    <property type="evidence" value="ECO:0007669"/>
    <property type="project" value="UniProtKB-KW"/>
</dbReference>
<dbReference type="GO" id="GO:0005829">
    <property type="term" value="C:cytosol"/>
    <property type="evidence" value="ECO:0007669"/>
    <property type="project" value="TreeGrafter"/>
</dbReference>
<dbReference type="InterPro" id="IPR013320">
    <property type="entry name" value="ConA-like_dom_sf"/>
</dbReference>
<dbReference type="Pfam" id="PF18483">
    <property type="entry name" value="Lectin_L-type_dom"/>
    <property type="match status" value="1"/>
</dbReference>